<reference evidence="1" key="1">
    <citation type="submission" date="2020-05" db="EMBL/GenBank/DDBJ databases">
        <title>WGS assembly of Panicum virgatum.</title>
        <authorList>
            <person name="Lovell J.T."/>
            <person name="Jenkins J."/>
            <person name="Shu S."/>
            <person name="Juenger T.E."/>
            <person name="Schmutz J."/>
        </authorList>
    </citation>
    <scope>NUCLEOTIDE SEQUENCE</scope>
    <source>
        <strain evidence="1">AP13</strain>
    </source>
</reference>
<gene>
    <name evidence="1" type="ORF">PVAP13_5NG534986</name>
</gene>
<dbReference type="EMBL" id="CM029046">
    <property type="protein sequence ID" value="KAG2592244.1"/>
    <property type="molecule type" value="Genomic_DNA"/>
</dbReference>
<dbReference type="AlphaFoldDB" id="A0A8T0S3L7"/>
<protein>
    <submittedName>
        <fullName evidence="1">Uncharacterized protein</fullName>
    </submittedName>
</protein>
<sequence length="72" mass="8318">MMMWSSNPRDRRLHLVHLSLPIHLRCDACGFRHDNVIPLTGHKEDLTEGERYIGAPKGLPLLLEGFFFVKSF</sequence>
<organism evidence="1 2">
    <name type="scientific">Panicum virgatum</name>
    <name type="common">Blackwell switchgrass</name>
    <dbReference type="NCBI Taxonomy" id="38727"/>
    <lineage>
        <taxon>Eukaryota</taxon>
        <taxon>Viridiplantae</taxon>
        <taxon>Streptophyta</taxon>
        <taxon>Embryophyta</taxon>
        <taxon>Tracheophyta</taxon>
        <taxon>Spermatophyta</taxon>
        <taxon>Magnoliopsida</taxon>
        <taxon>Liliopsida</taxon>
        <taxon>Poales</taxon>
        <taxon>Poaceae</taxon>
        <taxon>PACMAD clade</taxon>
        <taxon>Panicoideae</taxon>
        <taxon>Panicodae</taxon>
        <taxon>Paniceae</taxon>
        <taxon>Panicinae</taxon>
        <taxon>Panicum</taxon>
        <taxon>Panicum sect. Hiantes</taxon>
    </lineage>
</organism>
<evidence type="ECO:0000313" key="2">
    <source>
        <dbReference type="Proteomes" id="UP000823388"/>
    </source>
</evidence>
<comment type="caution">
    <text evidence="1">The sequence shown here is derived from an EMBL/GenBank/DDBJ whole genome shotgun (WGS) entry which is preliminary data.</text>
</comment>
<keyword evidence="2" id="KW-1185">Reference proteome</keyword>
<evidence type="ECO:0000313" key="1">
    <source>
        <dbReference type="EMBL" id="KAG2592244.1"/>
    </source>
</evidence>
<accession>A0A8T0S3L7</accession>
<proteinExistence type="predicted"/>
<name>A0A8T0S3L7_PANVG</name>
<dbReference type="Proteomes" id="UP000823388">
    <property type="component" value="Chromosome 5N"/>
</dbReference>